<dbReference type="RefSeq" id="WP_188493790.1">
    <property type="nucleotide sequence ID" value="NZ_BMGA01000003.1"/>
</dbReference>
<name>A0ABQ1HG44_9FLAO</name>
<keyword evidence="1" id="KW-0812">Transmembrane</keyword>
<accession>A0ABQ1HG44</accession>
<keyword evidence="1" id="KW-1133">Transmembrane helix</keyword>
<protein>
    <submittedName>
        <fullName evidence="2">Uncharacterized protein</fullName>
    </submittedName>
</protein>
<dbReference type="Proteomes" id="UP000658793">
    <property type="component" value="Unassembled WGS sequence"/>
</dbReference>
<reference evidence="3" key="1">
    <citation type="journal article" date="2019" name="Int. J. Syst. Evol. Microbiol.">
        <title>The Global Catalogue of Microorganisms (GCM) 10K type strain sequencing project: providing services to taxonomists for standard genome sequencing and annotation.</title>
        <authorList>
            <consortium name="The Broad Institute Genomics Platform"/>
            <consortium name="The Broad Institute Genome Sequencing Center for Infectious Disease"/>
            <person name="Wu L."/>
            <person name="Ma J."/>
        </authorList>
    </citation>
    <scope>NUCLEOTIDE SEQUENCE [LARGE SCALE GENOMIC DNA]</scope>
    <source>
        <strain evidence="3">CGMCC 1.12811</strain>
    </source>
</reference>
<feature type="transmembrane region" description="Helical" evidence="1">
    <location>
        <begin position="16"/>
        <end position="35"/>
    </location>
</feature>
<evidence type="ECO:0000256" key="1">
    <source>
        <dbReference type="SAM" id="Phobius"/>
    </source>
</evidence>
<evidence type="ECO:0000313" key="2">
    <source>
        <dbReference type="EMBL" id="GGA76279.1"/>
    </source>
</evidence>
<evidence type="ECO:0000313" key="3">
    <source>
        <dbReference type="Proteomes" id="UP000658793"/>
    </source>
</evidence>
<sequence length="196" mass="22999">MNYSEIFNLAFEIGDIFYNISIALMTSTIFYYYIVYLKEESSKKKVEAVINNRLLHLEAMSSIIYKDICLKSTYQNIPKELPDFTVFTAICSNIKLRDLPSPYWNGNMIQFNNWFEYFQYTFLLDKSNIDLLFNYSQFINEETLAKFNNVMHTTFHSGITQYQGSNEPYANELSALAGALLNYLNILDSFKQNSWK</sequence>
<dbReference type="EMBL" id="BMGA01000003">
    <property type="protein sequence ID" value="GGA76279.1"/>
    <property type="molecule type" value="Genomic_DNA"/>
</dbReference>
<organism evidence="2 3">
    <name type="scientific">Flavobacterium palustre</name>
    <dbReference type="NCBI Taxonomy" id="1476463"/>
    <lineage>
        <taxon>Bacteria</taxon>
        <taxon>Pseudomonadati</taxon>
        <taxon>Bacteroidota</taxon>
        <taxon>Flavobacteriia</taxon>
        <taxon>Flavobacteriales</taxon>
        <taxon>Flavobacteriaceae</taxon>
        <taxon>Flavobacterium</taxon>
    </lineage>
</organism>
<proteinExistence type="predicted"/>
<keyword evidence="3" id="KW-1185">Reference proteome</keyword>
<comment type="caution">
    <text evidence="2">The sequence shown here is derived from an EMBL/GenBank/DDBJ whole genome shotgun (WGS) entry which is preliminary data.</text>
</comment>
<keyword evidence="1" id="KW-0472">Membrane</keyword>
<gene>
    <name evidence="2" type="ORF">GCM10008015_16110</name>
</gene>